<evidence type="ECO:0000313" key="1">
    <source>
        <dbReference type="EMBL" id="CAI9162747.1"/>
    </source>
</evidence>
<name>A0ABN8YQ86_RANTA</name>
<sequence>MPAPPPAFEVGPTPARLEPGCEQHALGVPAGDHHAESTRIPGIRGKAAEWGGDASLGEPRPFVRPV</sequence>
<dbReference type="EMBL" id="OX459957">
    <property type="protein sequence ID" value="CAI9162747.1"/>
    <property type="molecule type" value="Genomic_DNA"/>
</dbReference>
<evidence type="ECO:0000313" key="2">
    <source>
        <dbReference type="Proteomes" id="UP001176941"/>
    </source>
</evidence>
<keyword evidence="2" id="KW-1185">Reference proteome</keyword>
<gene>
    <name evidence="1" type="ORF">MRATA1EN1_LOCUS11709</name>
</gene>
<proteinExistence type="predicted"/>
<reference evidence="1" key="1">
    <citation type="submission" date="2023-04" db="EMBL/GenBank/DDBJ databases">
        <authorList>
            <consortium name="ELIXIR-Norway"/>
        </authorList>
    </citation>
    <scope>NUCLEOTIDE SEQUENCE [LARGE SCALE GENOMIC DNA]</scope>
</reference>
<organism evidence="1 2">
    <name type="scientific">Rangifer tarandus platyrhynchus</name>
    <name type="common">Svalbard reindeer</name>
    <dbReference type="NCBI Taxonomy" id="3082113"/>
    <lineage>
        <taxon>Eukaryota</taxon>
        <taxon>Metazoa</taxon>
        <taxon>Chordata</taxon>
        <taxon>Craniata</taxon>
        <taxon>Vertebrata</taxon>
        <taxon>Euteleostomi</taxon>
        <taxon>Mammalia</taxon>
        <taxon>Eutheria</taxon>
        <taxon>Laurasiatheria</taxon>
        <taxon>Artiodactyla</taxon>
        <taxon>Ruminantia</taxon>
        <taxon>Pecora</taxon>
        <taxon>Cervidae</taxon>
        <taxon>Odocoileinae</taxon>
        <taxon>Rangifer</taxon>
    </lineage>
</organism>
<dbReference type="Proteomes" id="UP001176941">
    <property type="component" value="Chromosome 21"/>
</dbReference>
<accession>A0ABN8YQ86</accession>
<protein>
    <submittedName>
        <fullName evidence="1">Uncharacterized protein</fullName>
    </submittedName>
</protein>